<evidence type="ECO:0000313" key="1">
    <source>
        <dbReference type="EMBL" id="KDR82483.1"/>
    </source>
</evidence>
<name>A0A067TU63_GALM3</name>
<dbReference type="PANTHER" id="PTHR46579">
    <property type="entry name" value="F5/8 TYPE C DOMAIN-CONTAINING PROTEIN-RELATED"/>
    <property type="match status" value="1"/>
</dbReference>
<dbReference type="HOGENOM" id="CLU_002101_1_0_1"/>
<keyword evidence="2" id="KW-1185">Reference proteome</keyword>
<evidence type="ECO:0008006" key="3">
    <source>
        <dbReference type="Google" id="ProtNLM"/>
    </source>
</evidence>
<accession>A0A067TU63</accession>
<dbReference type="STRING" id="685588.A0A067TU63"/>
<proteinExistence type="predicted"/>
<dbReference type="OrthoDB" id="3039677at2759"/>
<dbReference type="AlphaFoldDB" id="A0A067TU63"/>
<dbReference type="EMBL" id="KL142369">
    <property type="protein sequence ID" value="KDR82483.1"/>
    <property type="molecule type" value="Genomic_DNA"/>
</dbReference>
<dbReference type="PANTHER" id="PTHR46579:SF1">
    <property type="entry name" value="F5_8 TYPE C DOMAIN-CONTAINING PROTEIN"/>
    <property type="match status" value="1"/>
</dbReference>
<gene>
    <name evidence="1" type="ORF">GALMADRAFT_50460</name>
</gene>
<dbReference type="Proteomes" id="UP000027222">
    <property type="component" value="Unassembled WGS sequence"/>
</dbReference>
<reference evidence="2" key="1">
    <citation type="journal article" date="2014" name="Proc. Natl. Acad. Sci. U.S.A.">
        <title>Extensive sampling of basidiomycete genomes demonstrates inadequacy of the white-rot/brown-rot paradigm for wood decay fungi.</title>
        <authorList>
            <person name="Riley R."/>
            <person name="Salamov A.A."/>
            <person name="Brown D.W."/>
            <person name="Nagy L.G."/>
            <person name="Floudas D."/>
            <person name="Held B.W."/>
            <person name="Levasseur A."/>
            <person name="Lombard V."/>
            <person name="Morin E."/>
            <person name="Otillar R."/>
            <person name="Lindquist E.A."/>
            <person name="Sun H."/>
            <person name="LaButti K.M."/>
            <person name="Schmutz J."/>
            <person name="Jabbour D."/>
            <person name="Luo H."/>
            <person name="Baker S.E."/>
            <person name="Pisabarro A.G."/>
            <person name="Walton J.D."/>
            <person name="Blanchette R.A."/>
            <person name="Henrissat B."/>
            <person name="Martin F."/>
            <person name="Cullen D."/>
            <person name="Hibbett D.S."/>
            <person name="Grigoriev I.V."/>
        </authorList>
    </citation>
    <scope>NUCLEOTIDE SEQUENCE [LARGE SCALE GENOMIC DNA]</scope>
    <source>
        <strain evidence="2">CBS 339.88</strain>
    </source>
</reference>
<evidence type="ECO:0000313" key="2">
    <source>
        <dbReference type="Proteomes" id="UP000027222"/>
    </source>
</evidence>
<organism evidence="1 2">
    <name type="scientific">Galerina marginata (strain CBS 339.88)</name>
    <dbReference type="NCBI Taxonomy" id="685588"/>
    <lineage>
        <taxon>Eukaryota</taxon>
        <taxon>Fungi</taxon>
        <taxon>Dikarya</taxon>
        <taxon>Basidiomycota</taxon>
        <taxon>Agaricomycotina</taxon>
        <taxon>Agaricomycetes</taxon>
        <taxon>Agaricomycetidae</taxon>
        <taxon>Agaricales</taxon>
        <taxon>Agaricineae</taxon>
        <taxon>Strophariaceae</taxon>
        <taxon>Galerina</taxon>
    </lineage>
</organism>
<protein>
    <recommendedName>
        <fullName evidence="3">DUF4218 domain-containing protein</fullName>
    </recommendedName>
</protein>
<feature type="non-terminal residue" evidence="1">
    <location>
        <position position="365"/>
    </location>
</feature>
<feature type="non-terminal residue" evidence="1">
    <location>
        <position position="1"/>
    </location>
</feature>
<sequence>IALVCDLPGARKTAGFASFKHTHFCSACHCTRSKEGYGSTDYNAWRKRTDSECRKSSQAFHEAFDETTQQEIFDSTGIRYSELSRLPYFDMVKCVVVDAMHNLFLGLIKEHFRNIIGVGRPKTNEQAVVSAMMPEPPKDFTENERKTLKQLQKLLESPLNEELQASSENITKKLLRMHNRTLAFACSELEVDENRDAGADTSTRLGQVLEDKELEQIWSDLSEISTPTWVSPVPSNLGSSSHGKLKADQWRTLGVTHLPLSLLKLWGLCDPSDSARSQKCREILEVTINLISAVVLASSRTTSTDIATLYLQHMTAYMEGIKKVFPQYKFLPNHHMSLHLYDYLLLFGPVHSWWTFPFERIIGML</sequence>